<dbReference type="GO" id="GO:0005634">
    <property type="term" value="C:nucleus"/>
    <property type="evidence" value="ECO:0007669"/>
    <property type="project" value="TreeGrafter"/>
</dbReference>
<comment type="caution">
    <text evidence="2">The sequence shown here is derived from an EMBL/GenBank/DDBJ whole genome shotgun (WGS) entry which is preliminary data.</text>
</comment>
<proteinExistence type="inferred from homology"/>
<organism evidence="2 3">
    <name type="scientific">Popillia japonica</name>
    <name type="common">Japanese beetle</name>
    <dbReference type="NCBI Taxonomy" id="7064"/>
    <lineage>
        <taxon>Eukaryota</taxon>
        <taxon>Metazoa</taxon>
        <taxon>Ecdysozoa</taxon>
        <taxon>Arthropoda</taxon>
        <taxon>Hexapoda</taxon>
        <taxon>Insecta</taxon>
        <taxon>Pterygota</taxon>
        <taxon>Neoptera</taxon>
        <taxon>Endopterygota</taxon>
        <taxon>Coleoptera</taxon>
        <taxon>Polyphaga</taxon>
        <taxon>Scarabaeiformia</taxon>
        <taxon>Scarabaeidae</taxon>
        <taxon>Rutelinae</taxon>
        <taxon>Popillia</taxon>
    </lineage>
</organism>
<evidence type="ECO:0000313" key="2">
    <source>
        <dbReference type="EMBL" id="KAK9679926.1"/>
    </source>
</evidence>
<keyword evidence="3" id="KW-1185">Reference proteome</keyword>
<gene>
    <name evidence="2" type="ORF">QE152_g39558</name>
</gene>
<reference evidence="2 3" key="1">
    <citation type="journal article" date="2024" name="BMC Genomics">
        <title>De novo assembly and annotation of Popillia japonica's genome with initial clues to its potential as an invasive pest.</title>
        <authorList>
            <person name="Cucini C."/>
            <person name="Boschi S."/>
            <person name="Funari R."/>
            <person name="Cardaioli E."/>
            <person name="Iannotti N."/>
            <person name="Marturano G."/>
            <person name="Paoli F."/>
            <person name="Bruttini M."/>
            <person name="Carapelli A."/>
            <person name="Frati F."/>
            <person name="Nardi F."/>
        </authorList>
    </citation>
    <scope>NUCLEOTIDE SEQUENCE [LARGE SCALE GENOMIC DNA]</scope>
    <source>
        <strain evidence="2">DMR45628</strain>
    </source>
</reference>
<dbReference type="PANTHER" id="PTHR12790:SF0">
    <property type="entry name" value="RNA POLYMERASE I-SPECIFIC TRANSCRIPTION INITIATION FACTOR RRN3-RELATED"/>
    <property type="match status" value="1"/>
</dbReference>
<dbReference type="Proteomes" id="UP001458880">
    <property type="component" value="Unassembled WGS sequence"/>
</dbReference>
<dbReference type="GO" id="GO:0001181">
    <property type="term" value="F:RNA polymerase I general transcription initiation factor activity"/>
    <property type="evidence" value="ECO:0007669"/>
    <property type="project" value="InterPro"/>
</dbReference>
<dbReference type="AlphaFoldDB" id="A0AAW1HTP0"/>
<dbReference type="GO" id="GO:0006361">
    <property type="term" value="P:transcription initiation at RNA polymerase I promoter"/>
    <property type="evidence" value="ECO:0007669"/>
    <property type="project" value="InterPro"/>
</dbReference>
<comment type="similarity">
    <text evidence="1">Belongs to the RRN3 family.</text>
</comment>
<evidence type="ECO:0000313" key="3">
    <source>
        <dbReference type="Proteomes" id="UP001458880"/>
    </source>
</evidence>
<keyword evidence="2" id="KW-0648">Protein biosynthesis</keyword>
<dbReference type="PANTHER" id="PTHR12790">
    <property type="entry name" value="TRANSCRIPTION INITIATION FACTOR IA RRN3"/>
    <property type="match status" value="1"/>
</dbReference>
<dbReference type="EMBL" id="JASPKY010000955">
    <property type="protein sequence ID" value="KAK9679926.1"/>
    <property type="molecule type" value="Genomic_DNA"/>
</dbReference>
<name>A0AAW1HTP0_POPJA</name>
<evidence type="ECO:0000256" key="1">
    <source>
        <dbReference type="ARBA" id="ARBA00010098"/>
    </source>
</evidence>
<dbReference type="GO" id="GO:0003743">
    <property type="term" value="F:translation initiation factor activity"/>
    <property type="evidence" value="ECO:0007669"/>
    <property type="project" value="UniProtKB-KW"/>
</dbReference>
<dbReference type="GO" id="GO:0001042">
    <property type="term" value="F:RNA polymerase I core binding"/>
    <property type="evidence" value="ECO:0007669"/>
    <property type="project" value="TreeGrafter"/>
</dbReference>
<keyword evidence="2" id="KW-0396">Initiation factor</keyword>
<protein>
    <submittedName>
        <fullName evidence="2">RNA polymerase I specific transcription initiation factor RRN3</fullName>
    </submittedName>
</protein>
<accession>A0AAW1HTP0</accession>
<dbReference type="Pfam" id="PF05327">
    <property type="entry name" value="RRN3"/>
    <property type="match status" value="1"/>
</dbReference>
<dbReference type="InterPro" id="IPR007991">
    <property type="entry name" value="RNA_pol_I_trans_ini_fac_RRN3"/>
</dbReference>
<sequence>MSEYAESVRSSRVSSILKTPIRFQLHLSKNLRNIIQQHINGESVREYENLVVSIRDAELLDSDIRELLSEASHCISLLNKDLRFLVEAILSIKWAHRSEAVVSEYRSFILNLLSAHNYHARYAIDKLVFNFFPTDDDEWPDGIPTDEDYQKCVNIHSVFNVLLKVIPMCKELLLKSLRQNFPFYKKSTHTHEYYLHNLLWILDYQPQLRLEILNLIISKLVVLDVNAPKEEIERAEGNDMYDDAVFKMDVDGSDESKSRLTHPVGHTLDVCMDKLLNYIIMECHNTDTGEVDWNKTKGLYQDIISAFDKIILPTYNLHHVQFIMFLLCSFKTAIAEAFLNYLWKKVCTPNTASVIRQTSVGYIASFIARATVVPLSMLKGTIQQMAEWVHSYISAQDELECINSDVRVHTVFYSVCQAVFYVIAFRQSDLVKTRKNIAFLNSLNLGKIVTCRLNPLRKRVLSQQVITFWILFFHLIHIFSLDLAKKFSPSI</sequence>